<protein>
    <submittedName>
        <fullName evidence="1">Uncharacterized protein</fullName>
    </submittedName>
</protein>
<name>A0A2S7G888_ECOLX</name>
<dbReference type="Proteomes" id="UP000512322">
    <property type="component" value="Chromosome"/>
</dbReference>
<dbReference type="EMBL" id="AASWBF010000002">
    <property type="protein sequence ID" value="EFH4959176.1"/>
    <property type="molecule type" value="Genomic_DNA"/>
</dbReference>
<proteinExistence type="predicted"/>
<evidence type="ECO:0000313" key="1">
    <source>
        <dbReference type="EMBL" id="EFH4959176.1"/>
    </source>
</evidence>
<reference evidence="1 4" key="1">
    <citation type="submission" date="2019-12" db="EMBL/GenBank/DDBJ databases">
        <authorList>
            <consortium name="NARMS: The National Antimicrobial Resistance Monitoring System"/>
        </authorList>
    </citation>
    <scope>NUCLEOTIDE SEQUENCE [LARGE SCALE GENOMIC DNA]</scope>
    <source>
        <strain evidence="1 4">CVM N19EC0130</strain>
    </source>
</reference>
<accession>A0A2S7G888</accession>
<dbReference type="AlphaFoldDB" id="A0A2S7G888"/>
<evidence type="ECO:0000313" key="3">
    <source>
        <dbReference type="Proteomes" id="UP000512322"/>
    </source>
</evidence>
<reference evidence="2 3" key="2">
    <citation type="submission" date="2020-06" db="EMBL/GenBank/DDBJ databases">
        <title>REHAB project genomes.</title>
        <authorList>
            <person name="Shaw L.P."/>
        </authorList>
    </citation>
    <scope>NUCLEOTIDE SEQUENCE [LARGE SCALE GENOMIC DNA]</scope>
    <source>
        <strain evidence="2 3">RHB30-C10</strain>
    </source>
</reference>
<evidence type="ECO:0000313" key="2">
    <source>
        <dbReference type="EMBL" id="QMF67785.1"/>
    </source>
</evidence>
<organism evidence="1 4">
    <name type="scientific">Escherichia coli</name>
    <dbReference type="NCBI Taxonomy" id="562"/>
    <lineage>
        <taxon>Bacteria</taxon>
        <taxon>Pseudomonadati</taxon>
        <taxon>Pseudomonadota</taxon>
        <taxon>Gammaproteobacteria</taxon>
        <taxon>Enterobacterales</taxon>
        <taxon>Enterobacteriaceae</taxon>
        <taxon>Escherichia</taxon>
    </lineage>
</organism>
<gene>
    <name evidence="1" type="ORF">F9413_01310</name>
    <name evidence="2" type="ORF">HVY77_12860</name>
</gene>
<evidence type="ECO:0000313" key="4">
    <source>
        <dbReference type="Proteomes" id="UP000543424"/>
    </source>
</evidence>
<sequence length="95" mass="11122">MRFRVVCLLLTTSGEVVSFLFRITKKEIYMTKEEFVSYIFDKTVEMYAATYGSCNPLNKPEGKDDFDKIYRFLEDRYIKRLEDAGIKSPVKSPLS</sequence>
<dbReference type="EMBL" id="CP057293">
    <property type="protein sequence ID" value="QMF67785.1"/>
    <property type="molecule type" value="Genomic_DNA"/>
</dbReference>
<dbReference type="Proteomes" id="UP000543424">
    <property type="component" value="Unassembled WGS sequence"/>
</dbReference>